<proteinExistence type="predicted"/>
<name>A0A6S6ZFC3_9BURK</name>
<dbReference type="EMBL" id="CADIJM010000002">
    <property type="protein sequence ID" value="CAB3672594.1"/>
    <property type="molecule type" value="Genomic_DNA"/>
</dbReference>
<keyword evidence="2" id="KW-1185">Reference proteome</keyword>
<organism evidence="1 2">
    <name type="scientific">Achromobacter animicus</name>
    <dbReference type="NCBI Taxonomy" id="1389935"/>
    <lineage>
        <taxon>Bacteria</taxon>
        <taxon>Pseudomonadati</taxon>
        <taxon>Pseudomonadota</taxon>
        <taxon>Betaproteobacteria</taxon>
        <taxon>Burkholderiales</taxon>
        <taxon>Alcaligenaceae</taxon>
        <taxon>Achromobacter</taxon>
    </lineage>
</organism>
<gene>
    <name evidence="1" type="ORF">LMG26690_01151</name>
</gene>
<protein>
    <submittedName>
        <fullName evidence="1">Uncharacterized protein</fullName>
    </submittedName>
</protein>
<accession>A0A6S6ZFC3</accession>
<dbReference type="Proteomes" id="UP000494214">
    <property type="component" value="Unassembled WGS sequence"/>
</dbReference>
<evidence type="ECO:0000313" key="1">
    <source>
        <dbReference type="EMBL" id="CAB3672594.1"/>
    </source>
</evidence>
<reference evidence="1 2" key="1">
    <citation type="submission" date="2020-04" db="EMBL/GenBank/DDBJ databases">
        <authorList>
            <person name="De Canck E."/>
        </authorList>
    </citation>
    <scope>NUCLEOTIDE SEQUENCE [LARGE SCALE GENOMIC DNA]</scope>
    <source>
        <strain evidence="1 2">LMG 26690</strain>
    </source>
</reference>
<sequence>MRSVATRKLAMPTQTDLHSASALGEAPFQLVKFTLPGCLSQTVPLEVELAKAEPAVHFGRAMERAR</sequence>
<dbReference type="AlphaFoldDB" id="A0A6S6ZFC3"/>
<evidence type="ECO:0000313" key="2">
    <source>
        <dbReference type="Proteomes" id="UP000494214"/>
    </source>
</evidence>